<dbReference type="InterPro" id="IPR016795">
    <property type="entry name" value="UCP021697"/>
</dbReference>
<comment type="caution">
    <text evidence="8">The sequence shown here is derived from an EMBL/GenBank/DDBJ whole genome shotgun (WGS) entry which is preliminary data.</text>
</comment>
<feature type="domain" description="RDD" evidence="7">
    <location>
        <begin position="29"/>
        <end position="139"/>
    </location>
</feature>
<accession>A0ABP6X7S1</accession>
<evidence type="ECO:0000313" key="8">
    <source>
        <dbReference type="EMBL" id="GAA3562864.1"/>
    </source>
</evidence>
<dbReference type="Pfam" id="PF06271">
    <property type="entry name" value="RDD"/>
    <property type="match status" value="1"/>
</dbReference>
<feature type="transmembrane region" description="Helical" evidence="6">
    <location>
        <begin position="67"/>
        <end position="89"/>
    </location>
</feature>
<evidence type="ECO:0000256" key="2">
    <source>
        <dbReference type="ARBA" id="ARBA00022475"/>
    </source>
</evidence>
<dbReference type="EMBL" id="BAAAYR010000001">
    <property type="protein sequence ID" value="GAA3562864.1"/>
    <property type="molecule type" value="Genomic_DNA"/>
</dbReference>
<proteinExistence type="predicted"/>
<keyword evidence="5 6" id="KW-0472">Membrane</keyword>
<dbReference type="InterPro" id="IPR010432">
    <property type="entry name" value="RDD"/>
</dbReference>
<keyword evidence="3 6" id="KW-0812">Transmembrane</keyword>
<organism evidence="8 9">
    <name type="scientific">Microlunatus spumicola</name>
    <dbReference type="NCBI Taxonomy" id="81499"/>
    <lineage>
        <taxon>Bacteria</taxon>
        <taxon>Bacillati</taxon>
        <taxon>Actinomycetota</taxon>
        <taxon>Actinomycetes</taxon>
        <taxon>Propionibacteriales</taxon>
        <taxon>Propionibacteriaceae</taxon>
        <taxon>Microlunatus</taxon>
    </lineage>
</organism>
<evidence type="ECO:0000256" key="3">
    <source>
        <dbReference type="ARBA" id="ARBA00022692"/>
    </source>
</evidence>
<evidence type="ECO:0000313" key="9">
    <source>
        <dbReference type="Proteomes" id="UP001500767"/>
    </source>
</evidence>
<dbReference type="RefSeq" id="WP_204911291.1">
    <property type="nucleotide sequence ID" value="NZ_BAAAYR010000001.1"/>
</dbReference>
<evidence type="ECO:0000259" key="7">
    <source>
        <dbReference type="Pfam" id="PF06271"/>
    </source>
</evidence>
<keyword evidence="4 6" id="KW-1133">Transmembrane helix</keyword>
<evidence type="ECO:0000256" key="6">
    <source>
        <dbReference type="SAM" id="Phobius"/>
    </source>
</evidence>
<feature type="transmembrane region" description="Helical" evidence="6">
    <location>
        <begin position="36"/>
        <end position="55"/>
    </location>
</feature>
<sequence length="146" mass="15213">MADGAAGTAGESDYPGERIGLPQAGRGSLASWGSRISALVVDWIICTVVAVLLFGSRVVTGQGWTSWMTLATFFVETSVLCVLAGGSAGQLICRIAVVRLEGRPLDLGRSVLRAAMVCFVLPALVVGTDRRGLHDLAAGTAVVNRR</sequence>
<protein>
    <submittedName>
        <fullName evidence="8">RDD family protein</fullName>
    </submittedName>
</protein>
<gene>
    <name evidence="8" type="ORF">GCM10022197_18110</name>
</gene>
<dbReference type="InterPro" id="IPR051791">
    <property type="entry name" value="Pra-immunoreactive"/>
</dbReference>
<reference evidence="9" key="1">
    <citation type="journal article" date="2019" name="Int. J. Syst. Evol. Microbiol.">
        <title>The Global Catalogue of Microorganisms (GCM) 10K type strain sequencing project: providing services to taxonomists for standard genome sequencing and annotation.</title>
        <authorList>
            <consortium name="The Broad Institute Genomics Platform"/>
            <consortium name="The Broad Institute Genome Sequencing Center for Infectious Disease"/>
            <person name="Wu L."/>
            <person name="Ma J."/>
        </authorList>
    </citation>
    <scope>NUCLEOTIDE SEQUENCE [LARGE SCALE GENOMIC DNA]</scope>
    <source>
        <strain evidence="9">JCM 16540</strain>
    </source>
</reference>
<dbReference type="PANTHER" id="PTHR36115">
    <property type="entry name" value="PROLINE-RICH ANTIGEN HOMOLOG-RELATED"/>
    <property type="match status" value="1"/>
</dbReference>
<evidence type="ECO:0000256" key="4">
    <source>
        <dbReference type="ARBA" id="ARBA00022989"/>
    </source>
</evidence>
<keyword evidence="2" id="KW-1003">Cell membrane</keyword>
<name>A0ABP6X7S1_9ACTN</name>
<comment type="subcellular location">
    <subcellularLocation>
        <location evidence="1">Cell membrane</location>
        <topology evidence="1">Multi-pass membrane protein</topology>
    </subcellularLocation>
</comment>
<evidence type="ECO:0000256" key="1">
    <source>
        <dbReference type="ARBA" id="ARBA00004651"/>
    </source>
</evidence>
<dbReference type="PANTHER" id="PTHR36115:SF6">
    <property type="entry name" value="PROLINE-RICH ANTIGEN HOMOLOG"/>
    <property type="match status" value="1"/>
</dbReference>
<keyword evidence="9" id="KW-1185">Reference proteome</keyword>
<evidence type="ECO:0000256" key="5">
    <source>
        <dbReference type="ARBA" id="ARBA00023136"/>
    </source>
</evidence>
<dbReference type="PIRSF" id="PIRSF021697">
    <property type="entry name" value="UCP021697"/>
    <property type="match status" value="1"/>
</dbReference>
<dbReference type="Proteomes" id="UP001500767">
    <property type="component" value="Unassembled WGS sequence"/>
</dbReference>